<dbReference type="Proteomes" id="UP001375240">
    <property type="component" value="Unassembled WGS sequence"/>
</dbReference>
<dbReference type="InterPro" id="IPR007219">
    <property type="entry name" value="XnlR_reg_dom"/>
</dbReference>
<reference evidence="7 8" key="1">
    <citation type="submission" date="2019-10" db="EMBL/GenBank/DDBJ databases">
        <authorList>
            <person name="Palmer J.M."/>
        </authorList>
    </citation>
    <scope>NUCLEOTIDE SEQUENCE [LARGE SCALE GENOMIC DNA]</scope>
    <source>
        <strain evidence="7 8">TWF696</strain>
    </source>
</reference>
<dbReference type="SMART" id="SM00066">
    <property type="entry name" value="GAL4"/>
    <property type="match status" value="1"/>
</dbReference>
<feature type="region of interest" description="Disordered" evidence="5">
    <location>
        <begin position="582"/>
        <end position="617"/>
    </location>
</feature>
<dbReference type="Pfam" id="PF04082">
    <property type="entry name" value="Fungal_trans"/>
    <property type="match status" value="1"/>
</dbReference>
<feature type="compositionally biased region" description="Low complexity" evidence="5">
    <location>
        <begin position="99"/>
        <end position="125"/>
    </location>
</feature>
<dbReference type="PROSITE" id="PS50048">
    <property type="entry name" value="ZN2_CY6_FUNGAL_2"/>
    <property type="match status" value="1"/>
</dbReference>
<name>A0AAV9UF50_9PEZI</name>
<dbReference type="GO" id="GO:0005634">
    <property type="term" value="C:nucleus"/>
    <property type="evidence" value="ECO:0007669"/>
    <property type="project" value="UniProtKB-SubCell"/>
</dbReference>
<evidence type="ECO:0000256" key="4">
    <source>
        <dbReference type="ARBA" id="ARBA00023242"/>
    </source>
</evidence>
<dbReference type="PANTHER" id="PTHR46910:SF3">
    <property type="entry name" value="HALOTOLERANCE PROTEIN 9-RELATED"/>
    <property type="match status" value="1"/>
</dbReference>
<evidence type="ECO:0000313" key="8">
    <source>
        <dbReference type="Proteomes" id="UP001375240"/>
    </source>
</evidence>
<dbReference type="InterPro" id="IPR001138">
    <property type="entry name" value="Zn2Cys6_DnaBD"/>
</dbReference>
<gene>
    <name evidence="7" type="ORF">TWF696_009717</name>
</gene>
<evidence type="ECO:0000259" key="6">
    <source>
        <dbReference type="PROSITE" id="PS50048"/>
    </source>
</evidence>
<comment type="subcellular location">
    <subcellularLocation>
        <location evidence="1">Nucleus</location>
    </subcellularLocation>
</comment>
<dbReference type="GO" id="GO:0000981">
    <property type="term" value="F:DNA-binding transcription factor activity, RNA polymerase II-specific"/>
    <property type="evidence" value="ECO:0007669"/>
    <property type="project" value="InterPro"/>
</dbReference>
<dbReference type="Pfam" id="PF00172">
    <property type="entry name" value="Zn_clus"/>
    <property type="match status" value="1"/>
</dbReference>
<keyword evidence="2" id="KW-0479">Metal-binding</keyword>
<feature type="compositionally biased region" description="Polar residues" evidence="5">
    <location>
        <begin position="606"/>
        <end position="616"/>
    </location>
</feature>
<sequence length="744" mass="82257">MAIERSATASAGITKKKPMSGRIKVPACTSCHSRKIKCDRTRPCQNCVRYGVDCTSAEDDIAYPSSSTVESSDLQALKDRIAHLESLLTKQANVGTNAPSTTPSLSPDTPISTSSRSEPETPSTSFDPRDKLNCPMTNSKSNGGSGFGVWELTVEPRHMKSLPSLLKDELPPIKFFPKQDGRKYLSSWIKGTFLRKRYTYVDELMDTFNQVYPPGMADTEAPTVPATSITLGLYLALCSGMYPDSFKAFSAYLLVKPSLRLLWSQLALETLDMILMEVSFLTTTGRLDEGYFCTGSAVRVAQALGLHVCNSTVYQGLDEIGVDKARLLWWEVYCYDRWYSLATGRPLSIRDKDCNVPWPTFAYRPKALETPFWQPDFWKAKIRLAEITGKITSKLQKPSQKDLPSYYAASSRNPFRPPPEHIGAKLNEELNNLAKDLPRSLQDPVAHAPALYLALKFQSAKMMLFRSFLHHQDSTIRMQAQEEVFASAITVTRLCYEGRDALVLLTCGTISMILLTCAVALASYSKAHKGNESARALEAKEAFDTLKTSLRCMDKDDVNGPINSLHMKNSEAMRKLQAFIDPDSVTPTPKSPSQPSPHPASIGGTIFSTPSSSATEPMQMDTGFETTASNGGYSGTPTTAAGSPETNANAGVMLPPQHNPGNTPNFYVDPMAKMPSPQAQQSFYGQPMMMQPQPIDYNFYNPDNYNPELEFGHLVDPFSEAFFAELMSLSEQNMTPDDWTRLLA</sequence>
<feature type="domain" description="Zn(2)-C6 fungal-type" evidence="6">
    <location>
        <begin position="27"/>
        <end position="56"/>
    </location>
</feature>
<comment type="caution">
    <text evidence="7">The sequence shown here is derived from an EMBL/GenBank/DDBJ whole genome shotgun (WGS) entry which is preliminary data.</text>
</comment>
<dbReference type="InterPro" id="IPR050987">
    <property type="entry name" value="AtrR-like"/>
</dbReference>
<dbReference type="SMART" id="SM00906">
    <property type="entry name" value="Fungal_trans"/>
    <property type="match status" value="1"/>
</dbReference>
<dbReference type="PANTHER" id="PTHR46910">
    <property type="entry name" value="TRANSCRIPTION FACTOR PDR1"/>
    <property type="match status" value="1"/>
</dbReference>
<dbReference type="AlphaFoldDB" id="A0AAV9UF50"/>
<dbReference type="SUPFAM" id="SSF57701">
    <property type="entry name" value="Zn2/Cys6 DNA-binding domain"/>
    <property type="match status" value="1"/>
</dbReference>
<dbReference type="GO" id="GO:0008270">
    <property type="term" value="F:zinc ion binding"/>
    <property type="evidence" value="ECO:0007669"/>
    <property type="project" value="InterPro"/>
</dbReference>
<dbReference type="GO" id="GO:0003677">
    <property type="term" value="F:DNA binding"/>
    <property type="evidence" value="ECO:0007669"/>
    <property type="project" value="UniProtKB-KW"/>
</dbReference>
<evidence type="ECO:0000313" key="7">
    <source>
        <dbReference type="EMBL" id="KAK6338916.1"/>
    </source>
</evidence>
<dbReference type="GO" id="GO:0006351">
    <property type="term" value="P:DNA-templated transcription"/>
    <property type="evidence" value="ECO:0007669"/>
    <property type="project" value="InterPro"/>
</dbReference>
<dbReference type="EMBL" id="JAVHNQ010000009">
    <property type="protein sequence ID" value="KAK6338916.1"/>
    <property type="molecule type" value="Genomic_DNA"/>
</dbReference>
<keyword evidence="8" id="KW-1185">Reference proteome</keyword>
<dbReference type="CDD" id="cd00067">
    <property type="entry name" value="GAL4"/>
    <property type="match status" value="1"/>
</dbReference>
<keyword evidence="4" id="KW-0539">Nucleus</keyword>
<accession>A0AAV9UF50</accession>
<evidence type="ECO:0000256" key="3">
    <source>
        <dbReference type="ARBA" id="ARBA00023125"/>
    </source>
</evidence>
<proteinExistence type="predicted"/>
<dbReference type="PROSITE" id="PS00463">
    <property type="entry name" value="ZN2_CY6_FUNGAL_1"/>
    <property type="match status" value="1"/>
</dbReference>
<evidence type="ECO:0000256" key="5">
    <source>
        <dbReference type="SAM" id="MobiDB-lite"/>
    </source>
</evidence>
<evidence type="ECO:0000256" key="2">
    <source>
        <dbReference type="ARBA" id="ARBA00022723"/>
    </source>
</evidence>
<feature type="region of interest" description="Disordered" evidence="5">
    <location>
        <begin position="92"/>
        <end position="140"/>
    </location>
</feature>
<dbReference type="InterPro" id="IPR036864">
    <property type="entry name" value="Zn2-C6_fun-type_DNA-bd_sf"/>
</dbReference>
<protein>
    <recommendedName>
        <fullName evidence="6">Zn(2)-C6 fungal-type domain-containing protein</fullName>
    </recommendedName>
</protein>
<dbReference type="Gene3D" id="4.10.240.10">
    <property type="entry name" value="Zn(2)-C6 fungal-type DNA-binding domain"/>
    <property type="match status" value="1"/>
</dbReference>
<organism evidence="7 8">
    <name type="scientific">Orbilia brochopaga</name>
    <dbReference type="NCBI Taxonomy" id="3140254"/>
    <lineage>
        <taxon>Eukaryota</taxon>
        <taxon>Fungi</taxon>
        <taxon>Dikarya</taxon>
        <taxon>Ascomycota</taxon>
        <taxon>Pezizomycotina</taxon>
        <taxon>Orbiliomycetes</taxon>
        <taxon>Orbiliales</taxon>
        <taxon>Orbiliaceae</taxon>
        <taxon>Orbilia</taxon>
    </lineage>
</organism>
<feature type="compositionally biased region" description="Pro residues" evidence="5">
    <location>
        <begin position="589"/>
        <end position="598"/>
    </location>
</feature>
<dbReference type="CDD" id="cd12148">
    <property type="entry name" value="fungal_TF_MHR"/>
    <property type="match status" value="1"/>
</dbReference>
<evidence type="ECO:0000256" key="1">
    <source>
        <dbReference type="ARBA" id="ARBA00004123"/>
    </source>
</evidence>
<keyword evidence="3" id="KW-0238">DNA-binding</keyword>